<name>A0A8J6XF43_9CYAN</name>
<proteinExistence type="predicted"/>
<sequence length="70" mass="7884">MMIWLLAVSNFKNHVSKIGSKVLEVGLGEFVFACSDRHCRMLLDADSSRANYLFLAVFQVIHTKPDKSVV</sequence>
<evidence type="ECO:0000313" key="2">
    <source>
        <dbReference type="Proteomes" id="UP000629098"/>
    </source>
</evidence>
<organism evidence="1 2">
    <name type="scientific">Iningainema tapete BLCC-T55</name>
    <dbReference type="NCBI Taxonomy" id="2748662"/>
    <lineage>
        <taxon>Bacteria</taxon>
        <taxon>Bacillati</taxon>
        <taxon>Cyanobacteriota</taxon>
        <taxon>Cyanophyceae</taxon>
        <taxon>Nostocales</taxon>
        <taxon>Scytonemataceae</taxon>
        <taxon>Iningainema tapete</taxon>
    </lineage>
</organism>
<comment type="caution">
    <text evidence="1">The sequence shown here is derived from an EMBL/GenBank/DDBJ whole genome shotgun (WGS) entry which is preliminary data.</text>
</comment>
<gene>
    <name evidence="1" type="ORF">ICL16_26145</name>
</gene>
<dbReference type="RefSeq" id="WP_190833849.1">
    <property type="nucleotide sequence ID" value="NZ_CAWPPI010000080.1"/>
</dbReference>
<keyword evidence="2" id="KW-1185">Reference proteome</keyword>
<accession>A0A8J6XF43</accession>
<dbReference type="EMBL" id="JACXAE010000080">
    <property type="protein sequence ID" value="MBD2775445.1"/>
    <property type="molecule type" value="Genomic_DNA"/>
</dbReference>
<protein>
    <submittedName>
        <fullName evidence="1">Uncharacterized protein</fullName>
    </submittedName>
</protein>
<evidence type="ECO:0000313" key="1">
    <source>
        <dbReference type="EMBL" id="MBD2775445.1"/>
    </source>
</evidence>
<dbReference type="AlphaFoldDB" id="A0A8J6XF43"/>
<reference evidence="1" key="1">
    <citation type="submission" date="2020-09" db="EMBL/GenBank/DDBJ databases">
        <title>Iningainema tapete sp. nov. (Scytonemataceae, Cyanobacteria) from greenhouses in central Florida (USA) produces two types of nodularin with biosynthetic potential for microcystin-LR and anabaenopeptins.</title>
        <authorList>
            <person name="Berthold D.E."/>
            <person name="Lefler F.W."/>
            <person name="Huang I.-S."/>
            <person name="Abdulla H."/>
            <person name="Zimba P.V."/>
            <person name="Laughinghouse H.D. IV."/>
        </authorList>
    </citation>
    <scope>NUCLEOTIDE SEQUENCE</scope>
    <source>
        <strain evidence="1">BLCCT55</strain>
    </source>
</reference>
<dbReference type="Proteomes" id="UP000629098">
    <property type="component" value="Unassembled WGS sequence"/>
</dbReference>